<feature type="region of interest" description="Disordered" evidence="1">
    <location>
        <begin position="2275"/>
        <end position="2549"/>
    </location>
</feature>
<organism evidence="5 6">
    <name type="scientific">Podila minutissima</name>
    <dbReference type="NCBI Taxonomy" id="64525"/>
    <lineage>
        <taxon>Eukaryota</taxon>
        <taxon>Fungi</taxon>
        <taxon>Fungi incertae sedis</taxon>
        <taxon>Mucoromycota</taxon>
        <taxon>Mortierellomycotina</taxon>
        <taxon>Mortierellomycetes</taxon>
        <taxon>Mortierellales</taxon>
        <taxon>Mortierellaceae</taxon>
        <taxon>Podila</taxon>
    </lineage>
</organism>
<feature type="domain" description="Cell morphogenesis protein C-terminal" evidence="3">
    <location>
        <begin position="1728"/>
        <end position="1979"/>
    </location>
</feature>
<proteinExistence type="predicted"/>
<feature type="region of interest" description="Disordered" evidence="1">
    <location>
        <begin position="2156"/>
        <end position="2221"/>
    </location>
</feature>
<dbReference type="GO" id="GO:0005938">
    <property type="term" value="C:cell cortex"/>
    <property type="evidence" value="ECO:0007669"/>
    <property type="project" value="TreeGrafter"/>
</dbReference>
<feature type="domain" description="Cell morphogenesis central region" evidence="4">
    <location>
        <begin position="1519"/>
        <end position="1695"/>
    </location>
</feature>
<dbReference type="Pfam" id="PF14222">
    <property type="entry name" value="MOR2-PAG1_N"/>
    <property type="match status" value="1"/>
</dbReference>
<sequence length="2549" mass="284017">MLFTQFVKMAETKLNTAVHLPLQDSEPDILSPLKQGADPKFDKLLASLGSVARHRPKPVIDCVMLWRKGKIESSDDATIKSASGEWSINFKFRDPKAVIKERKSVVSLFIMSRSLIEIVSQVQKDTLPDELGFRLEETVFSQLENVDPEFIQRSANRTANMNALVELMGSLSNVRFATVSDRFIAELEKYKTGVPVKDKDRELRMEMLIRGMRYLNLKLYPMDCLEETADFLQSCAGFFKMARGIRIKHAYAELFVQLLTPVAKVALAEVNHPNWSKTVELIYPKARKMTNKPRHVQVAFPLVTMLLCVSKKDFFLKHWLSVFDSLREKFRDKIMRHIALNCATQLIWVFMFRCSDASASTFRSLDAVAKSIFPSSRKSGALLDGSLGHFVRILRFMGTQHADYTARAIIFPLLNLESLSNVIFTNLTMDMISPERMTIAVRSFMLILADMERGGNFRPPFPTSADVIAGANEMAAPSDVLEPSIINRAGMRDSYDQMSAVIGKIAIVCDRNYGHTLILDEKYTTARSMFSAAAIMATATGDGGASIVHQYSTFAVSFSKEKQIYFDLMAAWVTCLPRCMPSGIPLVKLVEMLSRYTAHVDPELRKASAAALVRIAKQCNAQVVVAGYSAFVCTVEDRLSELLAGLAAPGPGAPMETGLLGIYIQILEAWIQDTRSKNLSEAQAASEEQAQISSGTLSSPAASAEGSRSFTTYGPEVSLHSQLQTTEENGLLFLCSPSPIIRRYAITILSLAASFDRPDSGNSATNEAREPAISASASVRPRMEITRVYHLLQSAAQELLQVDEYGNALKDCPLAIMELIRLQIHHQKGSSEVFSLLAGSDHTVDNTIWSRCFPLLITKIFQLFPGLCEPCLETVGRRLMQLYPAIVTTTDLAQNSTLASKFSIKTTQVATEDMVEQWRTYLIFVCSTMVRHEHPSPAAPGHGRKKSAPSEKITCARDLFRLILPLLYSDRHSIRESVVASLGRINAHLYKALLEDLQPVLFSVHDEFRSKNNSSSIKPPYQGRRNKKMDRLRAEIAHILDLTAALLRTPSLIHDEHIISCLKGYVRETLLFLLDTEVQHEWEFVKLRTHFCGFVCHLHNGVSQIGNTESIVPFDLRLALFRLFEVWCGHGPNNFARDSENKCFWFGLDFANDTQLAEKFDLELAALRAMASLCQGPITNPAPSQRTDRSRTTFNIEEVFKWVESVFRSPDEKLHPIAQNALEALLIHNQDRPELLEDALHQCYAGDMSQKFVQGHFTALVDIILRIESYPCQVHQMLSLALFKCGDLNIQIRALAIKLLKVIEARYFPEPCAGEYEIGIVNKLPTIYRQAQYVLSARLAQDRPEQTYSLLSEAMMRFDLVRSLWQGEMLYYIAPWLGNVELVIDEDDELSMTSFVILTNLFYLTVKYGDDHVKEVEDLWVQLVAGDNFANIRPILIFLLDLGLEKRNPEFVHPAKKVIVFLGRTSACSRMVDILISEISPKAMVPKLRQERNHARSPFLTEFYLANLDSLMNGMEKRPAFSRGQLATVLLVDLAVEAGAELRRHLPLLLQALFVQLDHYTALICDQTRSLLVHLIHSIIIRESRSLEVIDQSTELVDFLNTKEGKPLWAYDDIINYNMRDSPELESLVYRSIQVFQASEVEIRQQWGETALQWATACPVRHVACRSFQIFRALSPCFNQHMLADMLARLSNTIGDKSQEVQAFAMEILISLQSVIEDFDFARMMQFPQIFWGSIACLYTGHDQEYLEGLKILETVTNRMDIMDGPTLEFLLSYFPEQWDSAFMGIQPLLLKGLRSAMTEQISLRLLRKIMFVSENALIDPSDYRVVFLFMGVLPLLAEGLESKEMSEDCIQWATDIGTIAERDDYPNISHLLTLYAKQRFRTKEDFWRQIAGLFRELFIPELQAEMILFFMRLLYNSNGVYKHKALRCLKILLPLVDTTRLEFLEIGPELVLPLLRLLLQAEYATEALEVLDAAMNLSEQSAELFKIRVPFDAQSPGLNFEDMTKGILGGGTGLERRSMSENWTEPRREQFWQMTRANVNAVVMTCTGTGYWGADVELLAEHEMMHLGYPVLGPNSAIDFVDQDGMPIGVDPNGPTYAGLGVEREDLHGSQVQYGHLVSALDDLTEHFAESARFGDARKRESVALASQLYSDPSLQGQWNAARPGQGGHQDGALAESSPGRGMDNIDSHATLGSSLFNRGHQRGSRAHGSKGSRDEFGNLYSIPHHDRIVEDDEEESTLMAAEILNKSLSINRSYSSIRSSFLMEPASYNIDSGQGDDASVGQNLTGVGSRLGSPVPGLGGGSGGQSSSSSNSGARGGQHTSSPMSGSNRVRLYGPGQGHRGHRSSGSGSGGGSLLARGNNHSGNHIAQQGHRAASSNAGSNSSSIVITPGGWNSNTGANNSGTGSGHRAKTSYDDLSLSSSDDDEDDDDSTDSDDEDYQSGGRYEGQMRTRENSYERDGSLVHGRLRTDTPLSSPAACGGQQVRQQQQQQQQQQQFAGGHSPSNSRPGSRTGSRPGSRSSSRPGSMPASPASSRVMDRITSKLGQAG</sequence>
<dbReference type="InterPro" id="IPR039867">
    <property type="entry name" value="Furry/Tao3/Mor2"/>
</dbReference>
<feature type="compositionally biased region" description="Low complexity" evidence="1">
    <location>
        <begin position="2375"/>
        <end position="2404"/>
    </location>
</feature>
<dbReference type="GO" id="GO:0000902">
    <property type="term" value="P:cell morphogenesis"/>
    <property type="evidence" value="ECO:0007669"/>
    <property type="project" value="InterPro"/>
</dbReference>
<dbReference type="InterPro" id="IPR025614">
    <property type="entry name" value="Cell_morpho_N"/>
</dbReference>
<accession>A0A9P5VJU5</accession>
<keyword evidence="6" id="KW-1185">Reference proteome</keyword>
<evidence type="ECO:0000313" key="5">
    <source>
        <dbReference type="EMBL" id="KAF9328023.1"/>
    </source>
</evidence>
<dbReference type="PANTHER" id="PTHR12295:SF30">
    <property type="entry name" value="PROTEIN FURRY"/>
    <property type="match status" value="1"/>
</dbReference>
<dbReference type="InterPro" id="IPR016024">
    <property type="entry name" value="ARM-type_fold"/>
</dbReference>
<dbReference type="PANTHER" id="PTHR12295">
    <property type="entry name" value="FURRY-RELATED"/>
    <property type="match status" value="1"/>
</dbReference>
<feature type="compositionally biased region" description="Low complexity" evidence="1">
    <location>
        <begin position="2483"/>
        <end position="2536"/>
    </location>
</feature>
<feature type="domain" description="Cell morphogenesis central region" evidence="4">
    <location>
        <begin position="901"/>
        <end position="1088"/>
    </location>
</feature>
<dbReference type="EMBL" id="JAAAUY010000603">
    <property type="protein sequence ID" value="KAF9328023.1"/>
    <property type="molecule type" value="Genomic_DNA"/>
</dbReference>
<dbReference type="GO" id="GO:0030427">
    <property type="term" value="C:site of polarized growth"/>
    <property type="evidence" value="ECO:0007669"/>
    <property type="project" value="TreeGrafter"/>
</dbReference>
<evidence type="ECO:0000259" key="2">
    <source>
        <dbReference type="Pfam" id="PF14222"/>
    </source>
</evidence>
<feature type="region of interest" description="Disordered" evidence="1">
    <location>
        <begin position="681"/>
        <end position="709"/>
    </location>
</feature>
<feature type="compositionally biased region" description="Acidic residues" evidence="1">
    <location>
        <begin position="2423"/>
        <end position="2440"/>
    </location>
</feature>
<evidence type="ECO:0000256" key="1">
    <source>
        <dbReference type="SAM" id="MobiDB-lite"/>
    </source>
</evidence>
<feature type="domain" description="Cell morphogenesis central region" evidence="4">
    <location>
        <begin position="1217"/>
        <end position="1487"/>
    </location>
</feature>
<dbReference type="InterPro" id="IPR029473">
    <property type="entry name" value="MOR2-PAG1_mid"/>
</dbReference>
<feature type="domain" description="Cell morphogenesis protein N-terminal" evidence="2">
    <location>
        <begin position="101"/>
        <end position="671"/>
    </location>
</feature>
<comment type="caution">
    <text evidence="5">The sequence shown here is derived from an EMBL/GenBank/DDBJ whole genome shotgun (WGS) entry which is preliminary data.</text>
</comment>
<dbReference type="Pfam" id="PF14225">
    <property type="entry name" value="MOR2-PAG1_C"/>
    <property type="match status" value="1"/>
</dbReference>
<dbReference type="Pfam" id="PF14228">
    <property type="entry name" value="MOR2-PAG1_mid"/>
    <property type="match status" value="3"/>
</dbReference>
<dbReference type="InterPro" id="IPR025481">
    <property type="entry name" value="Cell_Morphogen_C"/>
</dbReference>
<gene>
    <name evidence="5" type="primary">TAO3</name>
    <name evidence="5" type="ORF">BG006_008753</name>
</gene>
<feature type="compositionally biased region" description="Polar residues" evidence="1">
    <location>
        <begin position="2321"/>
        <end position="2330"/>
    </location>
</feature>
<evidence type="ECO:0000259" key="3">
    <source>
        <dbReference type="Pfam" id="PF14225"/>
    </source>
</evidence>
<evidence type="ECO:0000259" key="4">
    <source>
        <dbReference type="Pfam" id="PF14228"/>
    </source>
</evidence>
<feature type="compositionally biased region" description="Polar residues" evidence="1">
    <location>
        <begin position="695"/>
        <end position="709"/>
    </location>
</feature>
<evidence type="ECO:0000313" key="6">
    <source>
        <dbReference type="Proteomes" id="UP000696485"/>
    </source>
</evidence>
<dbReference type="SUPFAM" id="SSF48371">
    <property type="entry name" value="ARM repeat"/>
    <property type="match status" value="2"/>
</dbReference>
<reference evidence="5" key="1">
    <citation type="journal article" date="2020" name="Fungal Divers.">
        <title>Resolving the Mortierellaceae phylogeny through synthesis of multi-gene phylogenetics and phylogenomics.</title>
        <authorList>
            <person name="Vandepol N."/>
            <person name="Liber J."/>
            <person name="Desiro A."/>
            <person name="Na H."/>
            <person name="Kennedy M."/>
            <person name="Barry K."/>
            <person name="Grigoriev I.V."/>
            <person name="Miller A.N."/>
            <person name="O'Donnell K."/>
            <person name="Stajich J.E."/>
            <person name="Bonito G."/>
        </authorList>
    </citation>
    <scope>NUCLEOTIDE SEQUENCE</scope>
    <source>
        <strain evidence="5">NVP1</strain>
    </source>
</reference>
<protein>
    <submittedName>
        <fullName evidence="5">Cell morphogenesis protein PAG1</fullName>
    </submittedName>
</protein>
<name>A0A9P5VJU5_9FUNG</name>
<feature type="compositionally biased region" description="Basic residues" evidence="1">
    <location>
        <begin position="2201"/>
        <end position="2212"/>
    </location>
</feature>
<feature type="compositionally biased region" description="Basic and acidic residues" evidence="1">
    <location>
        <begin position="2448"/>
        <end position="2462"/>
    </location>
</feature>
<dbReference type="Proteomes" id="UP000696485">
    <property type="component" value="Unassembled WGS sequence"/>
</dbReference>
<feature type="compositionally biased region" description="Low complexity" evidence="1">
    <location>
        <begin position="681"/>
        <end position="694"/>
    </location>
</feature>